<accession>A0A833S2C8</accession>
<dbReference type="Proteomes" id="UP000704712">
    <property type="component" value="Unassembled WGS sequence"/>
</dbReference>
<dbReference type="AlphaFoldDB" id="A0A833S2C8"/>
<protein>
    <submittedName>
        <fullName evidence="1">Uncharacterized protein</fullName>
    </submittedName>
</protein>
<reference evidence="1" key="1">
    <citation type="submission" date="2020-04" db="EMBL/GenBank/DDBJ databases">
        <title>Hybrid Assembly of Korean Phytophthora infestans isolates.</title>
        <authorList>
            <person name="Prokchorchik M."/>
            <person name="Lee Y."/>
            <person name="Seo J."/>
            <person name="Cho J.-H."/>
            <person name="Park Y.-E."/>
            <person name="Jang D.-C."/>
            <person name="Im J.-S."/>
            <person name="Choi J.-G."/>
            <person name="Park H.-J."/>
            <person name="Lee G.-B."/>
            <person name="Lee Y.-G."/>
            <person name="Hong S.-Y."/>
            <person name="Cho K."/>
            <person name="Sohn K.H."/>
        </authorList>
    </citation>
    <scope>NUCLEOTIDE SEQUENCE</scope>
    <source>
        <strain evidence="1">KR_1_A1</strain>
        <strain evidence="2">KR_2_A2</strain>
    </source>
</reference>
<dbReference type="EMBL" id="WSZM01000190">
    <property type="protein sequence ID" value="KAF4038667.1"/>
    <property type="molecule type" value="Genomic_DNA"/>
</dbReference>
<sequence length="81" mass="9391">MIDISLAHELARARLVEIPMIREKLERIMQVQLEFQALVNEHEERSYELLNIVIEEVLGTANTESLSFDMLLEILVKVLIS</sequence>
<dbReference type="OMA" id="EHEERSY"/>
<evidence type="ECO:0000313" key="1">
    <source>
        <dbReference type="EMBL" id="KAF4038667.1"/>
    </source>
</evidence>
<dbReference type="Proteomes" id="UP000602510">
    <property type="component" value="Unassembled WGS sequence"/>
</dbReference>
<evidence type="ECO:0000313" key="3">
    <source>
        <dbReference type="Proteomes" id="UP000602510"/>
    </source>
</evidence>
<keyword evidence="3" id="KW-1185">Reference proteome</keyword>
<proteinExistence type="predicted"/>
<comment type="caution">
    <text evidence="1">The sequence shown here is derived from an EMBL/GenBank/DDBJ whole genome shotgun (WGS) entry which is preliminary data.</text>
</comment>
<dbReference type="EMBL" id="JAACNO010002219">
    <property type="protein sequence ID" value="KAF4134995.1"/>
    <property type="molecule type" value="Genomic_DNA"/>
</dbReference>
<gene>
    <name evidence="1" type="ORF">GN244_ATG09194</name>
    <name evidence="2" type="ORF">GN958_ATG15811</name>
</gene>
<evidence type="ECO:0000313" key="2">
    <source>
        <dbReference type="EMBL" id="KAF4134995.1"/>
    </source>
</evidence>
<organism evidence="1 3">
    <name type="scientific">Phytophthora infestans</name>
    <name type="common">Potato late blight agent</name>
    <name type="synonym">Botrytis infestans</name>
    <dbReference type="NCBI Taxonomy" id="4787"/>
    <lineage>
        <taxon>Eukaryota</taxon>
        <taxon>Sar</taxon>
        <taxon>Stramenopiles</taxon>
        <taxon>Oomycota</taxon>
        <taxon>Peronosporomycetes</taxon>
        <taxon>Peronosporales</taxon>
        <taxon>Peronosporaceae</taxon>
        <taxon>Phytophthora</taxon>
    </lineage>
</organism>
<name>A0A833S2C8_PHYIN</name>